<protein>
    <recommendedName>
        <fullName evidence="4">Lipoprotein</fullName>
    </recommendedName>
</protein>
<sequence>MKKYLQLGAVMLVALSSSCSANSQAIDESKTSDFYDSSSSTVAQLPEPECPHSVIFLAAQLEGHISRLEEVHHPSIGEGVTISQTIQEAQMVFASPYCPNAKKTLAQPLGKAWSLYEKSQFNRGVKFAKVSLLNCLSSSSEQIGCSNQYQDEVLEQQKKFQDQIQRIQAFFNEYR</sequence>
<organism evidence="2 3">
    <name type="scientific">Roseofilum capinflatum BLCC-M114</name>
    <dbReference type="NCBI Taxonomy" id="3022440"/>
    <lineage>
        <taxon>Bacteria</taxon>
        <taxon>Bacillati</taxon>
        <taxon>Cyanobacteriota</taxon>
        <taxon>Cyanophyceae</taxon>
        <taxon>Desertifilales</taxon>
        <taxon>Desertifilaceae</taxon>
        <taxon>Roseofilum</taxon>
        <taxon>Roseofilum capinflatum</taxon>
    </lineage>
</organism>
<keyword evidence="3" id="KW-1185">Reference proteome</keyword>
<reference evidence="2 3" key="1">
    <citation type="submission" date="2023-01" db="EMBL/GenBank/DDBJ databases">
        <title>Novel diversity within Roseofilum (Cyanobacteria; Desertifilaceae) from marine benthic mats with descriptions of four novel species.</title>
        <authorList>
            <person name="Wang Y."/>
            <person name="Berthold D.E."/>
            <person name="Hu J."/>
            <person name="Lefler F.W."/>
            <person name="Laughinghouse H.D. IV."/>
        </authorList>
    </citation>
    <scope>NUCLEOTIDE SEQUENCE [LARGE SCALE GENOMIC DNA]</scope>
    <source>
        <strain evidence="2 3">BLCC-M114</strain>
    </source>
</reference>
<evidence type="ECO:0000313" key="3">
    <source>
        <dbReference type="Proteomes" id="UP001235849"/>
    </source>
</evidence>
<name>A0ABT7B0X3_9CYAN</name>
<feature type="signal peptide" evidence="1">
    <location>
        <begin position="1"/>
        <end position="21"/>
    </location>
</feature>
<accession>A0ABT7B0X3</accession>
<dbReference type="RefSeq" id="WP_283765174.1">
    <property type="nucleotide sequence ID" value="NZ_JAQOSO010000004.1"/>
</dbReference>
<feature type="chain" id="PRO_5047058702" description="Lipoprotein" evidence="1">
    <location>
        <begin position="22"/>
        <end position="175"/>
    </location>
</feature>
<evidence type="ECO:0000313" key="2">
    <source>
        <dbReference type="EMBL" id="MDJ1172795.1"/>
    </source>
</evidence>
<dbReference type="Proteomes" id="UP001235849">
    <property type="component" value="Unassembled WGS sequence"/>
</dbReference>
<comment type="caution">
    <text evidence="2">The sequence shown here is derived from an EMBL/GenBank/DDBJ whole genome shotgun (WGS) entry which is preliminary data.</text>
</comment>
<evidence type="ECO:0000256" key="1">
    <source>
        <dbReference type="SAM" id="SignalP"/>
    </source>
</evidence>
<keyword evidence="1" id="KW-0732">Signal</keyword>
<evidence type="ECO:0008006" key="4">
    <source>
        <dbReference type="Google" id="ProtNLM"/>
    </source>
</evidence>
<dbReference type="EMBL" id="JAQOSO010000004">
    <property type="protein sequence ID" value="MDJ1172795.1"/>
    <property type="molecule type" value="Genomic_DNA"/>
</dbReference>
<proteinExistence type="predicted"/>
<dbReference type="PROSITE" id="PS51257">
    <property type="entry name" value="PROKAR_LIPOPROTEIN"/>
    <property type="match status" value="1"/>
</dbReference>
<gene>
    <name evidence="2" type="ORF">PMG25_01670</name>
</gene>